<evidence type="ECO:0000256" key="4">
    <source>
        <dbReference type="RuleBase" id="RU000660"/>
    </source>
</evidence>
<comment type="caution">
    <text evidence="5">The sequence shown here is derived from an EMBL/GenBank/DDBJ whole genome shotgun (WGS) entry which is preliminary data.</text>
</comment>
<dbReference type="InterPro" id="IPR036373">
    <property type="entry name" value="Ribosomal_bL17_sf"/>
</dbReference>
<keyword evidence="3 4" id="KW-0687">Ribonucleoprotein</keyword>
<dbReference type="InterPro" id="IPR000456">
    <property type="entry name" value="Ribosomal_bL17"/>
</dbReference>
<sequence>MRLAKLNRTMSHRNAMFRNMVSALIEHEQIKTTFPKAKAISRLAERVITWSKIGTDNIFYQRKAESYLMNWVRVRQHLFHNLAKRYEHRAGGYTRIHRLGFRTNDHAPLAVIELVDNAFDLKRDKVIRTISRELAQIEISQKAKSENPTNNNKIKIPVAVWRNIPCKSELEAKKAIEEFQMLLPQLTRKNLQKVLSEPYVNAYQYCQPPQIPTKEEAMAQVAQARKLRRELLGKVIAEKTASEASATSNDTSSSLLKTSISLPRFNTAAKPKVGNLAHVKGIPRPIGAYTDFLYHIRLHFHRNLALFDPSKLGRVKRGIPASEHNGGRSTLSRIISFEDQEHAHHTIDPFADRPPTQHRSQRARRSLFTIKNNVLAKNPASTLLSI</sequence>
<name>A0A9Q3HHC9_9BASI</name>
<dbReference type="Proteomes" id="UP000765509">
    <property type="component" value="Unassembled WGS sequence"/>
</dbReference>
<evidence type="ECO:0000256" key="1">
    <source>
        <dbReference type="ARBA" id="ARBA00008777"/>
    </source>
</evidence>
<keyword evidence="6" id="KW-1185">Reference proteome</keyword>
<dbReference type="InterPro" id="IPR047859">
    <property type="entry name" value="Ribosomal_bL17_CS"/>
</dbReference>
<organism evidence="5 6">
    <name type="scientific">Austropuccinia psidii MF-1</name>
    <dbReference type="NCBI Taxonomy" id="1389203"/>
    <lineage>
        <taxon>Eukaryota</taxon>
        <taxon>Fungi</taxon>
        <taxon>Dikarya</taxon>
        <taxon>Basidiomycota</taxon>
        <taxon>Pucciniomycotina</taxon>
        <taxon>Pucciniomycetes</taxon>
        <taxon>Pucciniales</taxon>
        <taxon>Sphaerophragmiaceae</taxon>
        <taxon>Austropuccinia</taxon>
    </lineage>
</organism>
<evidence type="ECO:0000313" key="6">
    <source>
        <dbReference type="Proteomes" id="UP000765509"/>
    </source>
</evidence>
<dbReference type="SUPFAM" id="SSF64263">
    <property type="entry name" value="Prokaryotic ribosomal protein L17"/>
    <property type="match status" value="1"/>
</dbReference>
<dbReference type="PANTHER" id="PTHR14413:SF16">
    <property type="entry name" value="LARGE RIBOSOMAL SUBUNIT PROTEIN BL17M"/>
    <property type="match status" value="1"/>
</dbReference>
<dbReference type="Pfam" id="PF01196">
    <property type="entry name" value="Ribosomal_L17"/>
    <property type="match status" value="1"/>
</dbReference>
<evidence type="ECO:0000256" key="2">
    <source>
        <dbReference type="ARBA" id="ARBA00022980"/>
    </source>
</evidence>
<dbReference type="PANTHER" id="PTHR14413">
    <property type="entry name" value="RIBOSOMAL PROTEIN L17"/>
    <property type="match status" value="1"/>
</dbReference>
<dbReference type="Gene3D" id="3.90.1030.10">
    <property type="entry name" value="Ribosomal protein L17"/>
    <property type="match status" value="1"/>
</dbReference>
<protein>
    <recommendedName>
        <fullName evidence="7">Ribosomal protein L17</fullName>
    </recommendedName>
</protein>
<evidence type="ECO:0000256" key="3">
    <source>
        <dbReference type="ARBA" id="ARBA00023274"/>
    </source>
</evidence>
<dbReference type="EMBL" id="AVOT02018403">
    <property type="protein sequence ID" value="MBW0505286.1"/>
    <property type="molecule type" value="Genomic_DNA"/>
</dbReference>
<dbReference type="GO" id="GO:0005762">
    <property type="term" value="C:mitochondrial large ribosomal subunit"/>
    <property type="evidence" value="ECO:0007669"/>
    <property type="project" value="TreeGrafter"/>
</dbReference>
<dbReference type="AlphaFoldDB" id="A0A9Q3HHC9"/>
<evidence type="ECO:0008006" key="7">
    <source>
        <dbReference type="Google" id="ProtNLM"/>
    </source>
</evidence>
<dbReference type="GO" id="GO:0006412">
    <property type="term" value="P:translation"/>
    <property type="evidence" value="ECO:0007669"/>
    <property type="project" value="InterPro"/>
</dbReference>
<accession>A0A9Q3HHC9</accession>
<dbReference type="PROSITE" id="PS01167">
    <property type="entry name" value="RIBOSOMAL_L17"/>
    <property type="match status" value="1"/>
</dbReference>
<comment type="similarity">
    <text evidence="1 4">Belongs to the bacterial ribosomal protein bL17 family.</text>
</comment>
<dbReference type="GO" id="GO:0003735">
    <property type="term" value="F:structural constituent of ribosome"/>
    <property type="evidence" value="ECO:0007669"/>
    <property type="project" value="InterPro"/>
</dbReference>
<proteinExistence type="inferred from homology"/>
<keyword evidence="2 4" id="KW-0689">Ribosomal protein</keyword>
<evidence type="ECO:0000313" key="5">
    <source>
        <dbReference type="EMBL" id="MBW0505286.1"/>
    </source>
</evidence>
<gene>
    <name evidence="5" type="ORF">O181_045001</name>
</gene>
<reference evidence="5" key="1">
    <citation type="submission" date="2021-03" db="EMBL/GenBank/DDBJ databases">
        <title>Draft genome sequence of rust myrtle Austropuccinia psidii MF-1, a brazilian biotype.</title>
        <authorList>
            <person name="Quecine M.C."/>
            <person name="Pachon D.M.R."/>
            <person name="Bonatelli M.L."/>
            <person name="Correr F.H."/>
            <person name="Franceschini L.M."/>
            <person name="Leite T.F."/>
            <person name="Margarido G.R.A."/>
            <person name="Almeida C.A."/>
            <person name="Ferrarezi J.A."/>
            <person name="Labate C.A."/>
        </authorList>
    </citation>
    <scope>NUCLEOTIDE SEQUENCE</scope>
    <source>
        <strain evidence="5">MF-1</strain>
    </source>
</reference>
<dbReference type="OrthoDB" id="275000at2759"/>
<dbReference type="NCBIfam" id="TIGR00059">
    <property type="entry name" value="L17"/>
    <property type="match status" value="1"/>
</dbReference>